<name>A0A0B8P5F6_9VIBR</name>
<accession>A0A0B8P5F6</accession>
<dbReference type="AlphaFoldDB" id="A0A0B8P5F6"/>
<reference evidence="1 2" key="2">
    <citation type="submission" date="2015-01" db="EMBL/GenBank/DDBJ databases">
        <authorList>
            <consortium name="NBRP consortium"/>
            <person name="Sawabe T."/>
            <person name="Meirelles P."/>
            <person name="Feng G."/>
            <person name="Sayaka M."/>
            <person name="Hattori M."/>
            <person name="Ohkuma M."/>
        </authorList>
    </citation>
    <scope>NUCLEOTIDE SEQUENCE [LARGE SCALE GENOMIC DNA]</scope>
    <source>
        <strain evidence="2">JCM 19231</strain>
    </source>
</reference>
<gene>
    <name evidence="1" type="ORF">JCM19231_3084</name>
</gene>
<protein>
    <submittedName>
        <fullName evidence="1">Uncharacterized protein</fullName>
    </submittedName>
</protein>
<evidence type="ECO:0000313" key="2">
    <source>
        <dbReference type="Proteomes" id="UP000031671"/>
    </source>
</evidence>
<comment type="caution">
    <text evidence="1">The sequence shown here is derived from an EMBL/GenBank/DDBJ whole genome shotgun (WGS) entry which is preliminary data.</text>
</comment>
<reference evidence="1 2" key="1">
    <citation type="submission" date="2015-01" db="EMBL/GenBank/DDBJ databases">
        <title>Vibrio sp. C1 JCM 19231 whole genome shotgun sequence.</title>
        <authorList>
            <person name="Sawabe T."/>
            <person name="Meirelles P."/>
            <person name="Feng G."/>
            <person name="Sayaka M."/>
            <person name="Hattori M."/>
            <person name="Ohkuma M."/>
        </authorList>
    </citation>
    <scope>NUCLEOTIDE SEQUENCE [LARGE SCALE GENOMIC DNA]</scope>
    <source>
        <strain evidence="2">JCM 19231</strain>
    </source>
</reference>
<keyword evidence="2" id="KW-1185">Reference proteome</keyword>
<organism evidence="1 2">
    <name type="scientific">Vibrio ishigakensis</name>
    <dbReference type="NCBI Taxonomy" id="1481914"/>
    <lineage>
        <taxon>Bacteria</taxon>
        <taxon>Pseudomonadati</taxon>
        <taxon>Pseudomonadota</taxon>
        <taxon>Gammaproteobacteria</taxon>
        <taxon>Vibrionales</taxon>
        <taxon>Vibrionaceae</taxon>
        <taxon>Vibrio</taxon>
    </lineage>
</organism>
<proteinExistence type="predicted"/>
<dbReference type="Proteomes" id="UP000031671">
    <property type="component" value="Unassembled WGS sequence"/>
</dbReference>
<evidence type="ECO:0000313" key="1">
    <source>
        <dbReference type="EMBL" id="GAM58478.1"/>
    </source>
</evidence>
<dbReference type="EMBL" id="BBRZ01000089">
    <property type="protein sequence ID" value="GAM58478.1"/>
    <property type="molecule type" value="Genomic_DNA"/>
</dbReference>
<sequence>MFFAGAYGKLETKTQAQQDSWKLDAIVDLLKQNQGTDNQSKMEKRRKINKILEAGLGKQPTNSKLWSACEYLFDGIWDKDDFDHAIAGRWEELEVVDA</sequence>